<comment type="caution">
    <text evidence="4">The sequence shown here is derived from an EMBL/GenBank/DDBJ whole genome shotgun (WGS) entry which is preliminary data.</text>
</comment>
<dbReference type="PIRSF" id="PIRSF007663">
    <property type="entry name" value="UCP007663"/>
    <property type="match status" value="1"/>
</dbReference>
<feature type="domain" description="Glycosyl hydrolase family 95 N-terminal" evidence="1">
    <location>
        <begin position="28"/>
        <end position="296"/>
    </location>
</feature>
<dbReference type="Pfam" id="PF21307">
    <property type="entry name" value="Glyco_hydro_95_C"/>
    <property type="match status" value="1"/>
</dbReference>
<name>A0A399T6U3_9BACT</name>
<dbReference type="GO" id="GO:0005975">
    <property type="term" value="P:carbohydrate metabolic process"/>
    <property type="evidence" value="ECO:0007669"/>
    <property type="project" value="InterPro"/>
</dbReference>
<organism evidence="4 5">
    <name type="scientific">Maribellus luteus</name>
    <dbReference type="NCBI Taxonomy" id="2305463"/>
    <lineage>
        <taxon>Bacteria</taxon>
        <taxon>Pseudomonadati</taxon>
        <taxon>Bacteroidota</taxon>
        <taxon>Bacteroidia</taxon>
        <taxon>Marinilabiliales</taxon>
        <taxon>Prolixibacteraceae</taxon>
        <taxon>Maribellus</taxon>
    </lineage>
</organism>
<dbReference type="InterPro" id="IPR027414">
    <property type="entry name" value="GH95_N_dom"/>
</dbReference>
<dbReference type="GO" id="GO:0004560">
    <property type="term" value="F:alpha-L-fucosidase activity"/>
    <property type="evidence" value="ECO:0007669"/>
    <property type="project" value="InterPro"/>
</dbReference>
<keyword evidence="5" id="KW-1185">Reference proteome</keyword>
<dbReference type="Gene3D" id="2.70.98.50">
    <property type="entry name" value="putative glycoside hydrolase family protein from bacillus halodurans"/>
    <property type="match status" value="1"/>
</dbReference>
<dbReference type="Gene3D" id="2.60.40.1180">
    <property type="entry name" value="Golgi alpha-mannosidase II"/>
    <property type="match status" value="1"/>
</dbReference>
<dbReference type="Pfam" id="PF14498">
    <property type="entry name" value="Glyco_hyd_65N_2"/>
    <property type="match status" value="1"/>
</dbReference>
<feature type="domain" description="Alpha fucosidase A-like C-terminal" evidence="2">
    <location>
        <begin position="738"/>
        <end position="827"/>
    </location>
</feature>
<evidence type="ECO:0000259" key="3">
    <source>
        <dbReference type="Pfam" id="PF22124"/>
    </source>
</evidence>
<proteinExistence type="predicted"/>
<dbReference type="OrthoDB" id="9802600at2"/>
<dbReference type="RefSeq" id="WP_119436002.1">
    <property type="nucleotide sequence ID" value="NZ_QWGR01000001.1"/>
</dbReference>
<evidence type="ECO:0000313" key="4">
    <source>
        <dbReference type="EMBL" id="RIJ50532.1"/>
    </source>
</evidence>
<dbReference type="PANTHER" id="PTHR31084">
    <property type="entry name" value="ALPHA-L-FUCOSIDASE 2"/>
    <property type="match status" value="1"/>
</dbReference>
<evidence type="ECO:0000313" key="5">
    <source>
        <dbReference type="Proteomes" id="UP000265926"/>
    </source>
</evidence>
<dbReference type="Pfam" id="PF22124">
    <property type="entry name" value="Glyco_hydro_95_cat"/>
    <property type="match status" value="1"/>
</dbReference>
<feature type="domain" description="Glycosyl hydrolase family 95 catalytic" evidence="3">
    <location>
        <begin position="327"/>
        <end position="736"/>
    </location>
</feature>
<reference evidence="4 5" key="1">
    <citation type="submission" date="2018-08" db="EMBL/GenBank/DDBJ databases">
        <title>Pallidiluteibacterium maritimus gen. nov., sp. nov., isolated from coastal sediment.</title>
        <authorList>
            <person name="Zhou L.Y."/>
        </authorList>
    </citation>
    <scope>NUCLEOTIDE SEQUENCE [LARGE SCALE GENOMIC DNA]</scope>
    <source>
        <strain evidence="4 5">XSD2</strain>
    </source>
</reference>
<dbReference type="InterPro" id="IPR049053">
    <property type="entry name" value="AFCA-like_C"/>
</dbReference>
<evidence type="ECO:0000259" key="2">
    <source>
        <dbReference type="Pfam" id="PF21307"/>
    </source>
</evidence>
<gene>
    <name evidence="4" type="ORF">D1614_00930</name>
</gene>
<dbReference type="InterPro" id="IPR013780">
    <property type="entry name" value="Glyco_hydro_b"/>
</dbReference>
<dbReference type="InterPro" id="IPR008928">
    <property type="entry name" value="6-hairpin_glycosidase_sf"/>
</dbReference>
<protein>
    <submittedName>
        <fullName evidence="4">Glycoside hydrolase family 95 protein</fullName>
    </submittedName>
</protein>
<dbReference type="InterPro" id="IPR054363">
    <property type="entry name" value="GH95_cat"/>
</dbReference>
<keyword evidence="4" id="KW-0378">Hydrolase</keyword>
<dbReference type="EMBL" id="QWGR01000001">
    <property type="protein sequence ID" value="RIJ50532.1"/>
    <property type="molecule type" value="Genomic_DNA"/>
</dbReference>
<dbReference type="Proteomes" id="UP000265926">
    <property type="component" value="Unassembled WGS sequence"/>
</dbReference>
<dbReference type="PANTHER" id="PTHR31084:SF0">
    <property type="entry name" value="ALPHA-L-FUCOSIDASE 2"/>
    <property type="match status" value="1"/>
</dbReference>
<evidence type="ECO:0000259" key="1">
    <source>
        <dbReference type="Pfam" id="PF14498"/>
    </source>
</evidence>
<sequence>MRNCIIFILIVLTSLLWSVAQGQDDLKLWYNKPAQQFTEALPIGNGRLGAMVFGQAGKERILLNENTLWSGRPHHANNPKAQETIKKAQALIFEGEYEEANNICKDILSLTEKNFLSFGSYQLLGNLWLDFTSAKEYRTLAPIQYCDTDYRNELNLQQGLVRTSYFAAPETQYNRDVFVSEKDQVIAVRITCTKPGSIDLTVSMDRPGRMKEDLPRPIKRNYSGNTEYNQSSVADNTDLVMIGWPDNGKGEKWLKYVARVRVLTSGGKLTSGTSAIEVQGADTVTIYISGATNYRSRMAEFLGNKTSDFDDPEIVCEKQLDKASFRGYDKIRQDHIASHQKMFDRVSLNLGKTDKNRGLLPTDIRLKQYRKDYNDPELEALFFQLGRYLMISGSRPGQLPMNLQGLWCQDLDAPWQSDYHLDANLQMNYWPADVVNLSECFEPLESYTKLLSQTGAVTAKETYGSRGWVGHTLASVWGFSEPHRYTSYGLFSAGGSWLCQNLWDHYAFNGDKQYLQRIYPILKGAVLFYMDYLVEHPEYGYLVTCPANSPENNFMPFPDKKKEYANTAGPAMDTQIIKELLANSIEASRILNIDKNFCREMIKMKKQLAPEKIGKHGQIQEWLEDYKEYDVNHRHISHLFALYPGTQFTFNDTPELMEAAKVTLNRRYSKPEDMYWGAAAAWGVACWARLREGDKAHEKLSKDVIGISWNNLLGRCVNFFQIDANLAGTAAIAEMLIQSHDGAIHLLPALPTEWPDGKVTGLKARGGFSVDIEWAEGKLVKATITSARGETCRIRANTAISISGANTKTADDTVLTLQTEKNKQYLITATKN</sequence>
<dbReference type="InterPro" id="IPR016518">
    <property type="entry name" value="Alpha-L-fucosidase"/>
</dbReference>
<dbReference type="AlphaFoldDB" id="A0A399T6U3"/>
<dbReference type="SUPFAM" id="SSF48208">
    <property type="entry name" value="Six-hairpin glycosidases"/>
    <property type="match status" value="1"/>
</dbReference>
<accession>A0A399T6U3</accession>